<dbReference type="GO" id="GO:0006412">
    <property type="term" value="P:translation"/>
    <property type="evidence" value="ECO:0007669"/>
    <property type="project" value="UniProtKB-UniRule"/>
</dbReference>
<protein>
    <recommendedName>
        <fullName evidence="4 5">Large ribosomal subunit protein bL28</fullName>
    </recommendedName>
</protein>
<dbReference type="GO" id="GO:1990904">
    <property type="term" value="C:ribonucleoprotein complex"/>
    <property type="evidence" value="ECO:0007669"/>
    <property type="project" value="UniProtKB-KW"/>
</dbReference>
<dbReference type="HAMAP" id="MF_00373">
    <property type="entry name" value="Ribosomal_bL28"/>
    <property type="match status" value="1"/>
</dbReference>
<evidence type="ECO:0000256" key="5">
    <source>
        <dbReference type="HAMAP-Rule" id="MF_00373"/>
    </source>
</evidence>
<dbReference type="GO" id="GO:0003735">
    <property type="term" value="F:structural constituent of ribosome"/>
    <property type="evidence" value="ECO:0007669"/>
    <property type="project" value="InterPro"/>
</dbReference>
<comment type="similarity">
    <text evidence="1 5">Belongs to the bacterial ribosomal protein bL28 family.</text>
</comment>
<name>A0A1V5SZ04_9BACT</name>
<dbReference type="PANTHER" id="PTHR39080:SF1">
    <property type="entry name" value="LARGE RIBOSOMAL SUBUNIT PROTEIN BL28A"/>
    <property type="match status" value="1"/>
</dbReference>
<gene>
    <name evidence="5 6" type="primary">rpmB</name>
    <name evidence="6" type="ORF">BWY41_00774</name>
</gene>
<dbReference type="InterPro" id="IPR026569">
    <property type="entry name" value="Ribosomal_bL28"/>
</dbReference>
<keyword evidence="3 5" id="KW-0687">Ribonucleoprotein</keyword>
<organism evidence="6">
    <name type="scientific">Candidatus Atribacter allofermentans</name>
    <dbReference type="NCBI Taxonomy" id="1852833"/>
    <lineage>
        <taxon>Bacteria</taxon>
        <taxon>Pseudomonadati</taxon>
        <taxon>Atribacterota</taxon>
        <taxon>Atribacteria</taxon>
        <taxon>Atribacterales</taxon>
        <taxon>Atribacteraceae</taxon>
        <taxon>Atribacter</taxon>
    </lineage>
</organism>
<evidence type="ECO:0000256" key="1">
    <source>
        <dbReference type="ARBA" id="ARBA00008760"/>
    </source>
</evidence>
<dbReference type="Pfam" id="PF00830">
    <property type="entry name" value="Ribosomal_L28"/>
    <property type="match status" value="1"/>
</dbReference>
<comment type="caution">
    <text evidence="6">The sequence shown here is derived from an EMBL/GenBank/DDBJ whole genome shotgun (WGS) entry which is preliminary data.</text>
</comment>
<sequence length="61" mass="6890">MAICEVCGKKPVFGNKISHSHRVTRKMWRPNIQKVRVRLNGHSAKMNICTSCLKAGKIKKA</sequence>
<dbReference type="InterPro" id="IPR037147">
    <property type="entry name" value="Ribosomal_bL28_sf"/>
</dbReference>
<evidence type="ECO:0000256" key="4">
    <source>
        <dbReference type="ARBA" id="ARBA00035174"/>
    </source>
</evidence>
<reference evidence="6" key="1">
    <citation type="submission" date="2017-02" db="EMBL/GenBank/DDBJ databases">
        <title>Delving into the versatile metabolic prowess of the omnipresent phylum Bacteroidetes.</title>
        <authorList>
            <person name="Nobu M.K."/>
            <person name="Mei R."/>
            <person name="Narihiro T."/>
            <person name="Kuroda K."/>
            <person name="Liu W.-T."/>
        </authorList>
    </citation>
    <scope>NUCLEOTIDE SEQUENCE</scope>
    <source>
        <strain evidence="6">ADurb.Bin276</strain>
    </source>
</reference>
<proteinExistence type="inferred from homology"/>
<evidence type="ECO:0000313" key="6">
    <source>
        <dbReference type="EMBL" id="OQA59745.1"/>
    </source>
</evidence>
<evidence type="ECO:0000256" key="2">
    <source>
        <dbReference type="ARBA" id="ARBA00022980"/>
    </source>
</evidence>
<dbReference type="AlphaFoldDB" id="A0A1V5SZ04"/>
<dbReference type="SUPFAM" id="SSF143800">
    <property type="entry name" value="L28p-like"/>
    <property type="match status" value="1"/>
</dbReference>
<dbReference type="InterPro" id="IPR050096">
    <property type="entry name" value="Bacterial_rp_bL28"/>
</dbReference>
<evidence type="ECO:0000256" key="3">
    <source>
        <dbReference type="ARBA" id="ARBA00023274"/>
    </source>
</evidence>
<dbReference type="Gene3D" id="2.30.170.40">
    <property type="entry name" value="Ribosomal protein L28/L24"/>
    <property type="match status" value="1"/>
</dbReference>
<dbReference type="GO" id="GO:0005840">
    <property type="term" value="C:ribosome"/>
    <property type="evidence" value="ECO:0007669"/>
    <property type="project" value="UniProtKB-KW"/>
</dbReference>
<dbReference type="NCBIfam" id="TIGR00009">
    <property type="entry name" value="L28"/>
    <property type="match status" value="1"/>
</dbReference>
<dbReference type="PANTHER" id="PTHR39080">
    <property type="entry name" value="50S RIBOSOMAL PROTEIN L28"/>
    <property type="match status" value="1"/>
</dbReference>
<dbReference type="InterPro" id="IPR001383">
    <property type="entry name" value="Ribosomal_bL28_bact-type"/>
</dbReference>
<dbReference type="InterPro" id="IPR034704">
    <property type="entry name" value="Ribosomal_bL28/bL31-like_sf"/>
</dbReference>
<keyword evidence="2 5" id="KW-0689">Ribosomal protein</keyword>
<dbReference type="EMBL" id="MWBQ01000047">
    <property type="protein sequence ID" value="OQA59745.1"/>
    <property type="molecule type" value="Genomic_DNA"/>
</dbReference>
<accession>A0A1V5SZ04</accession>
<dbReference type="Proteomes" id="UP000485569">
    <property type="component" value="Unassembled WGS sequence"/>
</dbReference>